<comment type="caution">
    <text evidence="1">The sequence shown here is derived from an EMBL/GenBank/DDBJ whole genome shotgun (WGS) entry which is preliminary data.</text>
</comment>
<name>A0A813G8E6_POLGL</name>
<evidence type="ECO:0000313" key="2">
    <source>
        <dbReference type="EMBL" id="CAE8733479.1"/>
    </source>
</evidence>
<feature type="non-terminal residue" evidence="1">
    <location>
        <position position="1"/>
    </location>
</feature>
<dbReference type="Proteomes" id="UP000626109">
    <property type="component" value="Unassembled WGS sequence"/>
</dbReference>
<organism evidence="1 3">
    <name type="scientific">Polarella glacialis</name>
    <name type="common">Dinoflagellate</name>
    <dbReference type="NCBI Taxonomy" id="89957"/>
    <lineage>
        <taxon>Eukaryota</taxon>
        <taxon>Sar</taxon>
        <taxon>Alveolata</taxon>
        <taxon>Dinophyceae</taxon>
        <taxon>Suessiales</taxon>
        <taxon>Suessiaceae</taxon>
        <taxon>Polarella</taxon>
    </lineage>
</organism>
<dbReference type="EMBL" id="CAJNNW010036344">
    <property type="protein sequence ID" value="CAE8733479.1"/>
    <property type="molecule type" value="Genomic_DNA"/>
</dbReference>
<reference evidence="1" key="1">
    <citation type="submission" date="2021-02" db="EMBL/GenBank/DDBJ databases">
        <authorList>
            <person name="Dougan E. K."/>
            <person name="Rhodes N."/>
            <person name="Thang M."/>
            <person name="Chan C."/>
        </authorList>
    </citation>
    <scope>NUCLEOTIDE SEQUENCE</scope>
</reference>
<dbReference type="AlphaFoldDB" id="A0A813G8E6"/>
<evidence type="ECO:0000313" key="3">
    <source>
        <dbReference type="Proteomes" id="UP000654075"/>
    </source>
</evidence>
<dbReference type="EMBL" id="CAJNNV010027476">
    <property type="protein sequence ID" value="CAE8620495.1"/>
    <property type="molecule type" value="Genomic_DNA"/>
</dbReference>
<sequence>VLASSCPASVLVNSRMQQSCCTGTMWSNTVLANGQVSDKQAPGFCPMVIGKANEAAAAAAAATRSPGNKSNVTTTAGPSPVPYECLVRTIAAGWTGCSCMDSAGFADVGLSCSVTCEPPLCPLPAGGIPPVPQIWKSSEISAQLFPGDGAVLAKATAALPLPAPLRSVALLLVAGLWASGASAAASHLP</sequence>
<dbReference type="Proteomes" id="UP000654075">
    <property type="component" value="Unassembled WGS sequence"/>
</dbReference>
<gene>
    <name evidence="1" type="ORF">PGLA1383_LOCUS38053</name>
    <name evidence="2" type="ORF">PGLA2088_LOCUS46853</name>
</gene>
<evidence type="ECO:0000313" key="1">
    <source>
        <dbReference type="EMBL" id="CAE8620495.1"/>
    </source>
</evidence>
<keyword evidence="3" id="KW-1185">Reference proteome</keyword>
<accession>A0A813G8E6</accession>
<dbReference type="OrthoDB" id="429946at2759"/>
<protein>
    <submittedName>
        <fullName evidence="1">Uncharacterized protein</fullName>
    </submittedName>
</protein>
<proteinExistence type="predicted"/>